<gene>
    <name evidence="2" type="ORF">DSM112329_04742</name>
</gene>
<dbReference type="EMBL" id="CP114014">
    <property type="protein sequence ID" value="XAY07850.1"/>
    <property type="molecule type" value="Genomic_DNA"/>
</dbReference>
<accession>A0AAU7B1W6</accession>
<evidence type="ECO:0000313" key="2">
    <source>
        <dbReference type="EMBL" id="XAY07850.1"/>
    </source>
</evidence>
<dbReference type="KEGG" id="parq:DSM112329_04742"/>
<feature type="compositionally biased region" description="Polar residues" evidence="1">
    <location>
        <begin position="88"/>
        <end position="109"/>
    </location>
</feature>
<name>A0AAU7B1W6_9ACTN</name>
<protein>
    <submittedName>
        <fullName evidence="2">Uncharacterized protein</fullName>
    </submittedName>
</protein>
<reference evidence="2" key="1">
    <citation type="submission" date="2022-12" db="EMBL/GenBank/DDBJ databases">
        <title>Paraconexibacter alkalitolerans sp. nov. and Baekduia alba sp. nov., isolated from soil and emended description of the genera Paraconexibacter (Chun et al., 2020) and Baekduia (An et al., 2020).</title>
        <authorList>
            <person name="Vieira S."/>
            <person name="Huber K.J."/>
            <person name="Geppert A."/>
            <person name="Wolf J."/>
            <person name="Neumann-Schaal M."/>
            <person name="Muesken M."/>
            <person name="Overmann J."/>
        </authorList>
    </citation>
    <scope>NUCLEOTIDE SEQUENCE</scope>
    <source>
        <strain evidence="2">AEG42_29</strain>
    </source>
</reference>
<organism evidence="2">
    <name type="scientific">Paraconexibacter sp. AEG42_29</name>
    <dbReference type="NCBI Taxonomy" id="2997339"/>
    <lineage>
        <taxon>Bacteria</taxon>
        <taxon>Bacillati</taxon>
        <taxon>Actinomycetota</taxon>
        <taxon>Thermoleophilia</taxon>
        <taxon>Solirubrobacterales</taxon>
        <taxon>Paraconexibacteraceae</taxon>
        <taxon>Paraconexibacter</taxon>
    </lineage>
</organism>
<feature type="region of interest" description="Disordered" evidence="1">
    <location>
        <begin position="84"/>
        <end position="116"/>
    </location>
</feature>
<sequence>MRVSHLMARPKRQVQFWRSAARQPPAFQAVQMPWTGTVIAQWPPDQRRRFLVAFRRYVREVPSPTEAERVAFVAQWVADSRRRGTRLQMPSQHELSSFIARSSTSSKTASPARASAPIRKLTAQEKADAIHRARYPDSPTRGIAEPSPVVETTSSPLALRDLSVDDVAVTARWHGRDVVVEYCGPAGLSAVYFELQPAARHRRCPRKRAAGSQGGHVFKKADPGATCVVLTLVSKGFAGSFEIPVLGAAPEG</sequence>
<evidence type="ECO:0000256" key="1">
    <source>
        <dbReference type="SAM" id="MobiDB-lite"/>
    </source>
</evidence>
<proteinExistence type="predicted"/>
<dbReference type="AlphaFoldDB" id="A0AAU7B1W6"/>